<feature type="region of interest" description="Disordered" evidence="6">
    <location>
        <begin position="58"/>
        <end position="77"/>
    </location>
</feature>
<dbReference type="PANTHER" id="PTHR16092">
    <property type="entry name" value="SEC3/SYNTAXIN-RELATED"/>
    <property type="match status" value="1"/>
</dbReference>
<evidence type="ECO:0000313" key="9">
    <source>
        <dbReference type="Proteomes" id="UP000326924"/>
    </source>
</evidence>
<dbReference type="Pfam" id="PF15277">
    <property type="entry name" value="Sec3-PIP2_bind"/>
    <property type="match status" value="1"/>
</dbReference>
<keyword evidence="9" id="KW-1185">Reference proteome</keyword>
<feature type="compositionally biased region" description="Low complexity" evidence="6">
    <location>
        <begin position="472"/>
        <end position="481"/>
    </location>
</feature>
<dbReference type="Pfam" id="PF20654">
    <property type="entry name" value="Sec3_C-term"/>
    <property type="match status" value="1"/>
</dbReference>
<feature type="region of interest" description="Disordered" evidence="6">
    <location>
        <begin position="775"/>
        <end position="794"/>
    </location>
</feature>
<gene>
    <name evidence="8" type="ORF">FN846DRAFT_937130</name>
</gene>
<sequence length="1375" mass="152272">MADYARSPVSAAPGQNTAAMTKAQQFEDEKRRIMQSCFSRQDVDGSLLESYITHCRVTEDASSSEPPGPGSAPTERKARVIMVAVRKSGRVRMHKGRENANGSFSIGKTWNLDDLQSIQNYPAPNEKGFTVTILKPYYWQANSAKEKDFFVSSLVKIYKKYTGGKIPELIGFAKTELDALLGPGGAAVMVRQKEEEAARSPKTAASPVASVPPSLSSAQQSSTPRNVPSAESLNKPRGGPQYLGQRALDSKAMGPPSPNTMRPMKSNDGLSGRRTPVETQARQTPPPPPIPQGAPMASNGRRPSGGSSKSDQSRAPSSSSRAGPAPLDDDRTLRRAPSQDKMRSASINSQQSADSRREAMEQYPYQAPSKNGPSPTPPPVEDRAIPQKKSSKDVASQFRLAANAYGLGSQLAQQKSRPKTPTTPIYATALSREPMNMSSPEVTHPVPQLKNPQERGRSGDQPNGGYAAYSGRPSQDSQRPRSPSHPREQFPSIPIEVAPLVLKEPPPRNETRTRPSPSPSRQNSQSSTPTTPIPAPIISEPTLMSRKPTLPAPIAVVSPPPNEPSAEAPVPRSSDEPSNDGSSLRAPTGPTRTRSKSRGRKRRSTKASYLDGIDKTGMSVDIEDLLQEFNWDAQGRIDQLKADVRKELSRVESSNVVVNVGGDDRIDQLSVLLDQAIKECEEMDGLLTLYAVELTSLNDDIAHIENQSQGLQLQTANQKTLQKELQNLLDTISISPTQIEILRQGSLDSPRGLEQIEQTLLSLYKAMRVIEPSSGSLFPSSPGHARRGSFSEEGVGSMRALQERKEEYRNSTRAFLGRLHQFLNIKFQAEIMEIKKDASIAQANAGLRPKMVEHDKAYQNLWKFAALIAFARDVDGDEYVELRRLYEKPVKSMVVEEIREHIAAWKKITKKPTQEEQDLVFTAPEKEELVDKVYAARKLTVKKSIARIRTGGGSFVGGERPTPGIIAAYEAFSGAFNEIYNLVFKEQNFVVEFFQLSSRCTKDFVEFASAGGPETRRLNDLGGLCAVEPDKLKAKLIVEYIGDLFASLMQDLQNMIEWATQGDATQGVGIMYAIEQKLATLKQTDQEFLQKLLQKLHDRLAGLFSRFLDDQVKAIEETKVKIKKRKGVILFMRVFPGFAARIEEQIPYDRTTYANDELDIRELVNDGYSKINKAMFESLHAIAKESPAVASQNVDPEDKEQLNYHIMMIENMHHYLEEVDTRGNAILESFRKRAEDEYREHMGLYIGAVIRRPLAKLLDFIENVEALVKSGATGEDIANRGAHNKAAFKKVLEHNDGKDIRKGIEALKKRVDKHFGDDHRGGDAPVIEKILSRLEDEYINVHKRIMLLLVGPYKECSLECSFMVNDVKVGFRGGK</sequence>
<dbReference type="Proteomes" id="UP000326924">
    <property type="component" value="Unassembled WGS sequence"/>
</dbReference>
<dbReference type="Gene3D" id="2.30.29.90">
    <property type="match status" value="1"/>
</dbReference>
<keyword evidence="3" id="KW-0268">Exocytosis</keyword>
<dbReference type="GO" id="GO:0005886">
    <property type="term" value="C:plasma membrane"/>
    <property type="evidence" value="ECO:0007669"/>
    <property type="project" value="TreeGrafter"/>
</dbReference>
<keyword evidence="4 5" id="KW-0175">Coiled coil</keyword>
<evidence type="ECO:0000256" key="3">
    <source>
        <dbReference type="ARBA" id="ARBA00022483"/>
    </source>
</evidence>
<evidence type="ECO:0000313" key="8">
    <source>
        <dbReference type="EMBL" id="KAA8911043.1"/>
    </source>
</evidence>
<evidence type="ECO:0000256" key="5">
    <source>
        <dbReference type="SAM" id="Coils"/>
    </source>
</evidence>
<dbReference type="Pfam" id="PF09763">
    <property type="entry name" value="Sec3_CC"/>
    <property type="match status" value="1"/>
</dbReference>
<protein>
    <submittedName>
        <fullName evidence="8">Exocyst complex component Sec3-domain-containing protein</fullName>
    </submittedName>
</protein>
<evidence type="ECO:0000259" key="7">
    <source>
        <dbReference type="SMART" id="SM01313"/>
    </source>
</evidence>
<organism evidence="8 9">
    <name type="scientific">Sphaerosporella brunnea</name>
    <dbReference type="NCBI Taxonomy" id="1250544"/>
    <lineage>
        <taxon>Eukaryota</taxon>
        <taxon>Fungi</taxon>
        <taxon>Dikarya</taxon>
        <taxon>Ascomycota</taxon>
        <taxon>Pezizomycotina</taxon>
        <taxon>Pezizomycetes</taxon>
        <taxon>Pezizales</taxon>
        <taxon>Pyronemataceae</taxon>
        <taxon>Sphaerosporella</taxon>
    </lineage>
</organism>
<dbReference type="InterPro" id="IPR048628">
    <property type="entry name" value="Sec3_C"/>
</dbReference>
<feature type="coiled-coil region" evidence="5">
    <location>
        <begin position="694"/>
        <end position="731"/>
    </location>
</feature>
<feature type="compositionally biased region" description="Basic and acidic residues" evidence="6">
    <location>
        <begin position="328"/>
        <end position="343"/>
    </location>
</feature>
<dbReference type="CDD" id="cd13315">
    <property type="entry name" value="PH_Sec3"/>
    <property type="match status" value="1"/>
</dbReference>
<dbReference type="InParanoid" id="A0A5J5F4A8"/>
<feature type="compositionally biased region" description="Low complexity" evidence="6">
    <location>
        <begin position="200"/>
        <end position="224"/>
    </location>
</feature>
<feature type="compositionally biased region" description="Polar residues" evidence="6">
    <location>
        <begin position="410"/>
        <end position="425"/>
    </location>
</feature>
<feature type="compositionally biased region" description="Low complexity" evidence="6">
    <location>
        <begin position="519"/>
        <end position="542"/>
    </location>
</feature>
<comment type="similarity">
    <text evidence="1">Belongs to the SEC3 family.</text>
</comment>
<feature type="compositionally biased region" description="Basic residues" evidence="6">
    <location>
        <begin position="593"/>
        <end position="605"/>
    </location>
</feature>
<evidence type="ECO:0000256" key="6">
    <source>
        <dbReference type="SAM" id="MobiDB-lite"/>
    </source>
</evidence>
<feature type="compositionally biased region" description="Polar residues" evidence="6">
    <location>
        <begin position="13"/>
        <end position="24"/>
    </location>
</feature>
<feature type="region of interest" description="Disordered" evidence="6">
    <location>
        <begin position="192"/>
        <end position="609"/>
    </location>
</feature>
<feature type="region of interest" description="Disordered" evidence="6">
    <location>
        <begin position="1"/>
        <end position="25"/>
    </location>
</feature>
<evidence type="ECO:0000256" key="1">
    <source>
        <dbReference type="ARBA" id="ARBA00006518"/>
    </source>
</evidence>
<name>A0A5J5F4A8_9PEZI</name>
<dbReference type="GO" id="GO:0006887">
    <property type="term" value="P:exocytosis"/>
    <property type="evidence" value="ECO:0007669"/>
    <property type="project" value="UniProtKB-KW"/>
</dbReference>
<dbReference type="PANTHER" id="PTHR16092:SF14">
    <property type="entry name" value="EXOCYST COMPLEX COMPONENT 1 ISOFORM X1"/>
    <property type="match status" value="1"/>
</dbReference>
<dbReference type="OrthoDB" id="27109at2759"/>
<dbReference type="FunCoup" id="A0A5J5F4A8">
    <property type="interactions" value="55"/>
</dbReference>
<feature type="domain" description="Exocyst complex component Sec3 PIP2-binding N-terminal" evidence="7">
    <location>
        <begin position="74"/>
        <end position="161"/>
    </location>
</feature>
<feature type="compositionally biased region" description="Low complexity" evidence="6">
    <location>
        <begin position="307"/>
        <end position="320"/>
    </location>
</feature>
<comment type="caution">
    <text evidence="8">The sequence shown here is derived from an EMBL/GenBank/DDBJ whole genome shotgun (WGS) entry which is preliminary data.</text>
</comment>
<evidence type="ECO:0000256" key="2">
    <source>
        <dbReference type="ARBA" id="ARBA00022448"/>
    </source>
</evidence>
<dbReference type="EMBL" id="VXIS01000040">
    <property type="protein sequence ID" value="KAA8911043.1"/>
    <property type="molecule type" value="Genomic_DNA"/>
</dbReference>
<dbReference type="GO" id="GO:0000145">
    <property type="term" value="C:exocyst"/>
    <property type="evidence" value="ECO:0007669"/>
    <property type="project" value="InterPro"/>
</dbReference>
<keyword evidence="2" id="KW-0813">Transport</keyword>
<dbReference type="GO" id="GO:0005546">
    <property type="term" value="F:phosphatidylinositol-4,5-bisphosphate binding"/>
    <property type="evidence" value="ECO:0007669"/>
    <property type="project" value="TreeGrafter"/>
</dbReference>
<evidence type="ECO:0000256" key="4">
    <source>
        <dbReference type="ARBA" id="ARBA00023054"/>
    </source>
</evidence>
<dbReference type="GO" id="GO:0006893">
    <property type="term" value="P:Golgi to plasma membrane transport"/>
    <property type="evidence" value="ECO:0007669"/>
    <property type="project" value="TreeGrafter"/>
</dbReference>
<dbReference type="InterPro" id="IPR028258">
    <property type="entry name" value="Sec3-PIP2_bind"/>
</dbReference>
<reference evidence="8 9" key="1">
    <citation type="submission" date="2019-09" db="EMBL/GenBank/DDBJ databases">
        <title>Draft genome of the ectomycorrhizal ascomycete Sphaerosporella brunnea.</title>
        <authorList>
            <consortium name="DOE Joint Genome Institute"/>
            <person name="Benucci G.M."/>
            <person name="Marozzi G."/>
            <person name="Antonielli L."/>
            <person name="Sanchez S."/>
            <person name="Marco P."/>
            <person name="Wang X."/>
            <person name="Falini L.B."/>
            <person name="Barry K."/>
            <person name="Haridas S."/>
            <person name="Lipzen A."/>
            <person name="Labutti K."/>
            <person name="Grigoriev I.V."/>
            <person name="Murat C."/>
            <person name="Martin F."/>
            <person name="Albertini E."/>
            <person name="Donnini D."/>
            <person name="Bonito G."/>
        </authorList>
    </citation>
    <scope>NUCLEOTIDE SEQUENCE [LARGE SCALE GENOMIC DNA]</scope>
    <source>
        <strain evidence="8 9">Sb_GMNB300</strain>
    </source>
</reference>
<proteinExistence type="inferred from homology"/>
<dbReference type="SMART" id="SM01313">
    <property type="entry name" value="Sec3-PIP2_bind"/>
    <property type="match status" value="1"/>
</dbReference>
<accession>A0A5J5F4A8</accession>
<dbReference type="InterPro" id="IPR019160">
    <property type="entry name" value="Sec3_CC"/>
</dbReference>